<evidence type="ECO:0000313" key="3">
    <source>
        <dbReference type="Proteomes" id="UP000441404"/>
    </source>
</evidence>
<organism evidence="1 3">
    <name type="scientific">Pseudomonas helleri</name>
    <dbReference type="NCBI Taxonomy" id="1608996"/>
    <lineage>
        <taxon>Bacteria</taxon>
        <taxon>Pseudomonadati</taxon>
        <taxon>Pseudomonadota</taxon>
        <taxon>Gammaproteobacteria</taxon>
        <taxon>Pseudomonadales</taxon>
        <taxon>Pseudomonadaceae</taxon>
        <taxon>Pseudomonas</taxon>
    </lineage>
</organism>
<comment type="caution">
    <text evidence="1">The sequence shown here is derived from an EMBL/GenBank/DDBJ whole genome shotgun (WGS) entry which is preliminary data.</text>
</comment>
<evidence type="ECO:0000313" key="1">
    <source>
        <dbReference type="EMBL" id="MQT47467.1"/>
    </source>
</evidence>
<dbReference type="SUPFAM" id="SSF55486">
    <property type="entry name" value="Metalloproteases ('zincins'), catalytic domain"/>
    <property type="match status" value="1"/>
</dbReference>
<dbReference type="Proteomes" id="UP000441404">
    <property type="component" value="Unassembled WGS sequence"/>
</dbReference>
<dbReference type="Pfam" id="PF13574">
    <property type="entry name" value="Reprolysin_2"/>
    <property type="match status" value="1"/>
</dbReference>
<dbReference type="RefSeq" id="WP_153329051.1">
    <property type="nucleotide sequence ID" value="NZ_WIWI01000056.1"/>
</dbReference>
<sequence>MLPINIYTFVHDTVMLKNEEHLKGMFFTHFTPELSDITKRPVNVEFIYDTPGMTDFDYLSYATRYPNLDDYIGLISADINHAVDAYRAAQQRTAKATDIYLILIDGYLSPAQGVEGLALQESNIAFATTLGRTVVAHEIGHCFGATHAATSYYVDPEQFSAHGCATFMATERKEGTCARFRYSDENRGNIRNYVSQLD</sequence>
<protein>
    <submittedName>
        <fullName evidence="1">Uncharacterized protein</fullName>
    </submittedName>
</protein>
<dbReference type="GO" id="GO:0008237">
    <property type="term" value="F:metallopeptidase activity"/>
    <property type="evidence" value="ECO:0007669"/>
    <property type="project" value="InterPro"/>
</dbReference>
<evidence type="ECO:0000313" key="4">
    <source>
        <dbReference type="Proteomes" id="UP000489190"/>
    </source>
</evidence>
<dbReference type="EMBL" id="WIWI01000056">
    <property type="protein sequence ID" value="MQT91259.1"/>
    <property type="molecule type" value="Genomic_DNA"/>
</dbReference>
<dbReference type="Proteomes" id="UP000489190">
    <property type="component" value="Unassembled WGS sequence"/>
</dbReference>
<gene>
    <name evidence="2" type="ORF">GHO39_19260</name>
    <name evidence="1" type="ORF">GHO40_12100</name>
</gene>
<dbReference type="Gene3D" id="3.40.390.10">
    <property type="entry name" value="Collagenase (Catalytic Domain)"/>
    <property type="match status" value="1"/>
</dbReference>
<accession>A0A6A7YH87</accession>
<dbReference type="EMBL" id="WIWJ01000018">
    <property type="protein sequence ID" value="MQT47467.1"/>
    <property type="molecule type" value="Genomic_DNA"/>
</dbReference>
<name>A0A6A7YH87_9PSED</name>
<dbReference type="InterPro" id="IPR024079">
    <property type="entry name" value="MetalloPept_cat_dom_sf"/>
</dbReference>
<dbReference type="AlphaFoldDB" id="A0A6A7YH87"/>
<evidence type="ECO:0000313" key="2">
    <source>
        <dbReference type="EMBL" id="MQT91259.1"/>
    </source>
</evidence>
<reference evidence="3 4" key="1">
    <citation type="submission" date="2019-10" db="EMBL/GenBank/DDBJ databases">
        <title>Evaluation of single-gene subtyping targets for Pseudomonas.</title>
        <authorList>
            <person name="Reichler S.J."/>
            <person name="Orsi R.H."/>
            <person name="Wiedmann M."/>
            <person name="Martin N.H."/>
            <person name="Murphy S.I."/>
        </authorList>
    </citation>
    <scope>NUCLEOTIDE SEQUENCE [LARGE SCALE GENOMIC DNA]</scope>
    <source>
        <strain evidence="2 4">FSL R10-3254</strain>
        <strain evidence="1 3">FSL R10-3257</strain>
    </source>
</reference>
<proteinExistence type="predicted"/>